<dbReference type="AlphaFoldDB" id="A0A1A6AB67"/>
<reference evidence="3" key="1">
    <citation type="submission" date="2013-07" db="EMBL/GenBank/DDBJ databases">
        <title>The Genome Sequence of Cryptococcus dejecticola CBS10117.</title>
        <authorList>
            <consortium name="The Broad Institute Genome Sequencing Platform"/>
            <person name="Cuomo C."/>
            <person name="Litvintseva A."/>
            <person name="Chen Y."/>
            <person name="Heitman J."/>
            <person name="Sun S."/>
            <person name="Springer D."/>
            <person name="Dromer F."/>
            <person name="Young S.K."/>
            <person name="Zeng Q."/>
            <person name="Gargeya S."/>
            <person name="Fitzgerald M."/>
            <person name="Abouelleil A."/>
            <person name="Alvarado L."/>
            <person name="Berlin A.M."/>
            <person name="Chapman S.B."/>
            <person name="Dewar J."/>
            <person name="Goldberg J."/>
            <person name="Griggs A."/>
            <person name="Gujja S."/>
            <person name="Hansen M."/>
            <person name="Howarth C."/>
            <person name="Imamovic A."/>
            <person name="Larimer J."/>
            <person name="McCowan C."/>
            <person name="Murphy C."/>
            <person name="Pearson M."/>
            <person name="Priest M."/>
            <person name="Roberts A."/>
            <person name="Saif S."/>
            <person name="Shea T."/>
            <person name="Sykes S."/>
            <person name="Wortman J."/>
            <person name="Nusbaum C."/>
            <person name="Birren B."/>
        </authorList>
    </citation>
    <scope>NUCLEOTIDE SEQUENCE [LARGE SCALE GENOMIC DNA]</scope>
    <source>
        <strain evidence="3">CBS 10117</strain>
    </source>
</reference>
<name>A0A1A6AB67_9TREE</name>
<dbReference type="OrthoDB" id="2589163at2759"/>
<gene>
    <name evidence="3" type="ORF">I303_01497</name>
    <name evidence="4" type="ORF">I303_102363</name>
</gene>
<feature type="compositionally biased region" description="Polar residues" evidence="2">
    <location>
        <begin position="199"/>
        <end position="211"/>
    </location>
</feature>
<feature type="compositionally biased region" description="Basic and acidic residues" evidence="2">
    <location>
        <begin position="436"/>
        <end position="446"/>
    </location>
</feature>
<evidence type="ECO:0000256" key="2">
    <source>
        <dbReference type="SAM" id="MobiDB-lite"/>
    </source>
</evidence>
<organism evidence="3">
    <name type="scientific">Kwoniella dejecticola CBS 10117</name>
    <dbReference type="NCBI Taxonomy" id="1296121"/>
    <lineage>
        <taxon>Eukaryota</taxon>
        <taxon>Fungi</taxon>
        <taxon>Dikarya</taxon>
        <taxon>Basidiomycota</taxon>
        <taxon>Agaricomycotina</taxon>
        <taxon>Tremellomycetes</taxon>
        <taxon>Tremellales</taxon>
        <taxon>Cryptococcaceae</taxon>
        <taxon>Kwoniella</taxon>
    </lineage>
</organism>
<dbReference type="KEGG" id="kdj:28965196"/>
<evidence type="ECO:0000313" key="5">
    <source>
        <dbReference type="Proteomes" id="UP000078595"/>
    </source>
</evidence>
<dbReference type="CDD" id="cd14688">
    <property type="entry name" value="bZIP_YAP"/>
    <property type="match status" value="1"/>
</dbReference>
<dbReference type="RefSeq" id="XP_018265137.1">
    <property type="nucleotide sequence ID" value="XM_018404856.1"/>
</dbReference>
<evidence type="ECO:0000313" key="4">
    <source>
        <dbReference type="EMBL" id="WWC59801.1"/>
    </source>
</evidence>
<evidence type="ECO:0008006" key="6">
    <source>
        <dbReference type="Google" id="ProtNLM"/>
    </source>
</evidence>
<feature type="compositionally biased region" description="Basic and acidic residues" evidence="2">
    <location>
        <begin position="101"/>
        <end position="114"/>
    </location>
</feature>
<reference evidence="4" key="2">
    <citation type="submission" date="2013-07" db="EMBL/GenBank/DDBJ databases">
        <authorList>
            <consortium name="The Broad Institute Genome Sequencing Platform"/>
            <person name="Cuomo C."/>
            <person name="Litvintseva A."/>
            <person name="Chen Y."/>
            <person name="Heitman J."/>
            <person name="Sun S."/>
            <person name="Springer D."/>
            <person name="Dromer F."/>
            <person name="Young S.K."/>
            <person name="Zeng Q."/>
            <person name="Gargeya S."/>
            <person name="Fitzgerald M."/>
            <person name="Abouelleil A."/>
            <person name="Alvarado L."/>
            <person name="Berlin A.M."/>
            <person name="Chapman S.B."/>
            <person name="Dewar J."/>
            <person name="Goldberg J."/>
            <person name="Griggs A."/>
            <person name="Gujja S."/>
            <person name="Hansen M."/>
            <person name="Howarth C."/>
            <person name="Imamovic A."/>
            <person name="Larimer J."/>
            <person name="McCowan C."/>
            <person name="Murphy C."/>
            <person name="Pearson M."/>
            <person name="Priest M."/>
            <person name="Roberts A."/>
            <person name="Saif S."/>
            <person name="Shea T."/>
            <person name="Sykes S."/>
            <person name="Wortman J."/>
            <person name="Nusbaum C."/>
            <person name="Birren B."/>
        </authorList>
    </citation>
    <scope>NUCLEOTIDE SEQUENCE</scope>
    <source>
        <strain evidence="4">CBS 10117</strain>
    </source>
</reference>
<evidence type="ECO:0000313" key="3">
    <source>
        <dbReference type="EMBL" id="OBR87295.1"/>
    </source>
</evidence>
<dbReference type="InterPro" id="IPR046347">
    <property type="entry name" value="bZIP_sf"/>
</dbReference>
<keyword evidence="1" id="KW-0175">Coiled coil</keyword>
<feature type="compositionally biased region" description="Polar residues" evidence="2">
    <location>
        <begin position="46"/>
        <end position="56"/>
    </location>
</feature>
<feature type="compositionally biased region" description="Polar residues" evidence="2">
    <location>
        <begin position="259"/>
        <end position="275"/>
    </location>
</feature>
<protein>
    <recommendedName>
        <fullName evidence="6">BZIP domain-containing protein</fullName>
    </recommendedName>
</protein>
<reference evidence="4" key="3">
    <citation type="submission" date="2024-02" db="EMBL/GenBank/DDBJ databases">
        <title>Comparative genomics of Cryptococcus and Kwoniella reveals pathogenesis evolution and contrasting modes of karyotype evolution via chromosome fusion or intercentromeric recombination.</title>
        <authorList>
            <person name="Coelho M.A."/>
            <person name="David-Palma M."/>
            <person name="Shea T."/>
            <person name="Bowers K."/>
            <person name="McGinley-Smith S."/>
            <person name="Mohammad A.W."/>
            <person name="Gnirke A."/>
            <person name="Yurkov A.M."/>
            <person name="Nowrousian M."/>
            <person name="Sun S."/>
            <person name="Cuomo C.A."/>
            <person name="Heitman J."/>
        </authorList>
    </citation>
    <scope>NUCLEOTIDE SEQUENCE</scope>
    <source>
        <strain evidence="4">CBS 10117</strain>
    </source>
</reference>
<feature type="compositionally biased region" description="Basic and acidic residues" evidence="2">
    <location>
        <begin position="491"/>
        <end position="500"/>
    </location>
</feature>
<feature type="compositionally biased region" description="Low complexity" evidence="2">
    <location>
        <begin position="399"/>
        <end position="410"/>
    </location>
</feature>
<dbReference type="VEuPathDB" id="FungiDB:I303_01497"/>
<proteinExistence type="predicted"/>
<sequence>MHPYRSYPSYSQSHSPVAPITSSLPSARAQAPSPHKQHPPYGFPTPSVTMNVNMSHHLTPVGHNQAPQHTHHHHGQSSRRASSSSNRHHHNDYSDSESDGEDGKVEKDKLEIRREKNRVKQRNLRLRRANHIADLEKNLANIRADHSALQHNVAHLQARENNLQGWVHDLESALFRNGLAGEVETLRRIWADRDTAIPQKQHQIRPSSQHGFPNHAHPLPTPGGVPVDPLSTLARAAASSIPTGPPSAGYSEGRMSFPPSASGSRPTLPRPSSFSRPFENPYPTPELQWGAQMNEWVPGPADFDKKRKRESQSDYHPARPGLHPMSGRLSESNVHTLPPIQSHQPGSPTSARPTSAPYQSRTPVPHSASTPGTANVSPRSIRISDLVSPRPSHIDHTLPSLSTSLSGSELIHPSMPESQRQLERLTTREGGWTRSSKGDLSPEREIPSLGGMNMHSKKLPPLKFFQPKEERAYPVSTPTSPRTLSPNGSLFKKEREDVSPKTRISLSPTALDPQISMNTQYGISPHTEGSQWASEQMEMEMGMTDPTPHPSVYTARILLRSVLPQPITLHDPPILPDLFKEQQQIILTALSNLYPPEVSDKFRFAQMKGLAPEDAKCLLEYQSSLSVDSRLVLFPIAILRAAVIRIIKSKKEGFYLTAFNNSALKEARVFGNPLDPDAWEMPDTFWDQWGGWFPLGREYCASISAWRRRDGHVGSGVVEMILGLKGESVRRREDWVGKPPGWKMSDLVK</sequence>
<feature type="coiled-coil region" evidence="1">
    <location>
        <begin position="132"/>
        <end position="159"/>
    </location>
</feature>
<dbReference type="Gene3D" id="1.20.5.170">
    <property type="match status" value="1"/>
</dbReference>
<evidence type="ECO:0000256" key="1">
    <source>
        <dbReference type="SAM" id="Coils"/>
    </source>
</evidence>
<dbReference type="Proteomes" id="UP000078595">
    <property type="component" value="Chromosome 2"/>
</dbReference>
<feature type="region of interest" description="Disordered" evidence="2">
    <location>
        <begin position="1"/>
        <end position="114"/>
    </location>
</feature>
<dbReference type="GO" id="GO:0003700">
    <property type="term" value="F:DNA-binding transcription factor activity"/>
    <property type="evidence" value="ECO:0007669"/>
    <property type="project" value="InterPro"/>
</dbReference>
<accession>A0A1A6AB67</accession>
<dbReference type="EMBL" id="KI894028">
    <property type="protein sequence ID" value="OBR87295.1"/>
    <property type="molecule type" value="Genomic_DNA"/>
</dbReference>
<feature type="compositionally biased region" description="Polar residues" evidence="2">
    <location>
        <begin position="329"/>
        <end position="378"/>
    </location>
</feature>
<feature type="compositionally biased region" description="Polar residues" evidence="2">
    <location>
        <begin position="476"/>
        <end position="488"/>
    </location>
</feature>
<dbReference type="EMBL" id="CP144531">
    <property type="protein sequence ID" value="WWC59801.1"/>
    <property type="molecule type" value="Genomic_DNA"/>
</dbReference>
<feature type="region of interest" description="Disordered" evidence="2">
    <location>
        <begin position="199"/>
        <end position="380"/>
    </location>
</feature>
<feature type="compositionally biased region" description="Basic and acidic residues" evidence="2">
    <location>
        <begin position="302"/>
        <end position="317"/>
    </location>
</feature>
<feature type="compositionally biased region" description="Polar residues" evidence="2">
    <location>
        <begin position="8"/>
        <end position="25"/>
    </location>
</feature>
<dbReference type="GeneID" id="28965196"/>
<dbReference type="SUPFAM" id="SSF57959">
    <property type="entry name" value="Leucine zipper domain"/>
    <property type="match status" value="1"/>
</dbReference>
<feature type="region of interest" description="Disordered" evidence="2">
    <location>
        <begin position="471"/>
        <end position="504"/>
    </location>
</feature>
<feature type="region of interest" description="Disordered" evidence="2">
    <location>
        <begin position="399"/>
        <end position="458"/>
    </location>
</feature>
<keyword evidence="5" id="KW-1185">Reference proteome</keyword>